<comment type="caution">
    <text evidence="2">The sequence shown here is derived from an EMBL/GenBank/DDBJ whole genome shotgun (WGS) entry which is preliminary data.</text>
</comment>
<evidence type="ECO:0000313" key="3">
    <source>
        <dbReference type="Proteomes" id="UP001172673"/>
    </source>
</evidence>
<gene>
    <name evidence="2" type="ORF">H2200_012733</name>
</gene>
<dbReference type="Proteomes" id="UP001172673">
    <property type="component" value="Unassembled WGS sequence"/>
</dbReference>
<dbReference type="AlphaFoldDB" id="A0AA38WXG3"/>
<feature type="region of interest" description="Disordered" evidence="1">
    <location>
        <begin position="1"/>
        <end position="43"/>
    </location>
</feature>
<protein>
    <submittedName>
        <fullName evidence="2">Uncharacterized protein</fullName>
    </submittedName>
</protein>
<reference evidence="2" key="1">
    <citation type="submission" date="2022-10" db="EMBL/GenBank/DDBJ databases">
        <title>Culturing micro-colonial fungi from biological soil crusts in the Mojave desert and describing Neophaeococcomyces mojavensis, and introducing the new genera and species Taxawa tesnikishii.</title>
        <authorList>
            <person name="Kurbessoian T."/>
            <person name="Stajich J.E."/>
        </authorList>
    </citation>
    <scope>NUCLEOTIDE SEQUENCE</scope>
    <source>
        <strain evidence="2">TK_41</strain>
    </source>
</reference>
<accession>A0AA38WXG3</accession>
<sequence>MKVGGDLSTSTPTPRETSGEQSSQLRRSNSMDASDMDNVMLERSRRDGFYQSPPVEDDTESLLAPSTIGLTPCTSYTETPNVPAEIFCYSEDGRLGQAIEIFRLREGNARLVATFLLRGVGLNIDPDDLRVAYTCVDRDTPPRHLVEVIRHRNIEGTTSFETHLFYCAMGELLNTPDNVQPTGFEYQLLPQLATTGPLPRRLNYNLRLAAAWIIKCGSCDRYYEINIYR</sequence>
<organism evidence="2 3">
    <name type="scientific">Cladophialophora chaetospira</name>
    <dbReference type="NCBI Taxonomy" id="386627"/>
    <lineage>
        <taxon>Eukaryota</taxon>
        <taxon>Fungi</taxon>
        <taxon>Dikarya</taxon>
        <taxon>Ascomycota</taxon>
        <taxon>Pezizomycotina</taxon>
        <taxon>Eurotiomycetes</taxon>
        <taxon>Chaetothyriomycetidae</taxon>
        <taxon>Chaetothyriales</taxon>
        <taxon>Herpotrichiellaceae</taxon>
        <taxon>Cladophialophora</taxon>
    </lineage>
</organism>
<keyword evidence="3" id="KW-1185">Reference proteome</keyword>
<evidence type="ECO:0000313" key="2">
    <source>
        <dbReference type="EMBL" id="KAJ9602953.1"/>
    </source>
</evidence>
<proteinExistence type="predicted"/>
<name>A0AA38WXG3_9EURO</name>
<feature type="compositionally biased region" description="Polar residues" evidence="1">
    <location>
        <begin position="7"/>
        <end position="32"/>
    </location>
</feature>
<dbReference type="EMBL" id="JAPDRK010000024">
    <property type="protein sequence ID" value="KAJ9602953.1"/>
    <property type="molecule type" value="Genomic_DNA"/>
</dbReference>
<evidence type="ECO:0000256" key="1">
    <source>
        <dbReference type="SAM" id="MobiDB-lite"/>
    </source>
</evidence>